<feature type="compositionally biased region" description="Low complexity" evidence="1">
    <location>
        <begin position="12"/>
        <end position="30"/>
    </location>
</feature>
<dbReference type="Proteomes" id="UP000694255">
    <property type="component" value="Unassembled WGS sequence"/>
</dbReference>
<feature type="region of interest" description="Disordered" evidence="1">
    <location>
        <begin position="109"/>
        <end position="156"/>
    </location>
</feature>
<dbReference type="PROSITE" id="PS50142">
    <property type="entry name" value="RNASE_3_2"/>
    <property type="match status" value="1"/>
</dbReference>
<feature type="region of interest" description="Disordered" evidence="1">
    <location>
        <begin position="1"/>
        <end position="34"/>
    </location>
</feature>
<protein>
    <recommendedName>
        <fullName evidence="2">RNase III domain-containing protein</fullName>
    </recommendedName>
</protein>
<keyword evidence="4" id="KW-1185">Reference proteome</keyword>
<dbReference type="OrthoDB" id="4089008at2759"/>
<feature type="compositionally biased region" description="Basic residues" evidence="1">
    <location>
        <begin position="112"/>
        <end position="121"/>
    </location>
</feature>
<dbReference type="EMBL" id="JAGSYN010000143">
    <property type="protein sequence ID" value="KAG7663188.1"/>
    <property type="molecule type" value="Genomic_DNA"/>
</dbReference>
<dbReference type="RefSeq" id="XP_049263420.1">
    <property type="nucleotide sequence ID" value="XM_049407108.1"/>
</dbReference>
<reference evidence="3 4" key="1">
    <citation type="journal article" date="2021" name="DNA Res.">
        <title>Genome analysis of Candida subhashii reveals its hybrid nature and dual mitochondrial genome conformations.</title>
        <authorList>
            <person name="Mixao V."/>
            <person name="Hegedusova E."/>
            <person name="Saus E."/>
            <person name="Pryszcz L.P."/>
            <person name="Cillingova A."/>
            <person name="Nosek J."/>
            <person name="Gabaldon T."/>
        </authorList>
    </citation>
    <scope>NUCLEOTIDE SEQUENCE [LARGE SCALE GENOMIC DNA]</scope>
    <source>
        <strain evidence="3 4">CBS 10753</strain>
    </source>
</reference>
<dbReference type="GeneID" id="73470071"/>
<dbReference type="GO" id="GO:0006396">
    <property type="term" value="P:RNA processing"/>
    <property type="evidence" value="ECO:0007669"/>
    <property type="project" value="InterPro"/>
</dbReference>
<comment type="caution">
    <text evidence="3">The sequence shown here is derived from an EMBL/GenBank/DDBJ whole genome shotgun (WGS) entry which is preliminary data.</text>
</comment>
<evidence type="ECO:0000313" key="3">
    <source>
        <dbReference type="EMBL" id="KAG7663188.1"/>
    </source>
</evidence>
<dbReference type="AlphaFoldDB" id="A0A8J5QMQ5"/>
<evidence type="ECO:0000313" key="4">
    <source>
        <dbReference type="Proteomes" id="UP000694255"/>
    </source>
</evidence>
<feature type="domain" description="RNase III" evidence="2">
    <location>
        <begin position="216"/>
        <end position="315"/>
    </location>
</feature>
<organism evidence="3 4">
    <name type="scientific">[Candida] subhashii</name>
    <dbReference type="NCBI Taxonomy" id="561895"/>
    <lineage>
        <taxon>Eukaryota</taxon>
        <taxon>Fungi</taxon>
        <taxon>Dikarya</taxon>
        <taxon>Ascomycota</taxon>
        <taxon>Saccharomycotina</taxon>
        <taxon>Pichiomycetes</taxon>
        <taxon>Debaryomycetaceae</taxon>
        <taxon>Spathaspora</taxon>
    </lineage>
</organism>
<dbReference type="GO" id="GO:0004525">
    <property type="term" value="F:ribonuclease III activity"/>
    <property type="evidence" value="ECO:0007669"/>
    <property type="project" value="InterPro"/>
</dbReference>
<dbReference type="Pfam" id="PF04001">
    <property type="entry name" value="Vhr1"/>
    <property type="match status" value="1"/>
</dbReference>
<feature type="compositionally biased region" description="Polar residues" evidence="1">
    <location>
        <begin position="477"/>
        <end position="487"/>
    </location>
</feature>
<accession>A0A8J5QMQ5</accession>
<evidence type="ECO:0000256" key="1">
    <source>
        <dbReference type="SAM" id="MobiDB-lite"/>
    </source>
</evidence>
<dbReference type="InterPro" id="IPR007147">
    <property type="entry name" value="TF_Vhr"/>
</dbReference>
<dbReference type="InterPro" id="IPR000999">
    <property type="entry name" value="RNase_III_dom"/>
</dbReference>
<evidence type="ECO:0000259" key="2">
    <source>
        <dbReference type="PROSITE" id="PS50142"/>
    </source>
</evidence>
<proteinExistence type="predicted"/>
<name>A0A8J5QMQ5_9ASCO</name>
<feature type="compositionally biased region" description="Basic and acidic residues" evidence="1">
    <location>
        <begin position="122"/>
        <end position="133"/>
    </location>
</feature>
<gene>
    <name evidence="3" type="ORF">J8A68_003270</name>
</gene>
<sequence length="630" mass="70961">MYPTDHPVMNINNSTNRSNSPPSTSTSNSSKKVGVTHAIRARLNFNDERLWKRFSARRLELIDTLDLSSRKASEQEYDIKRVAEALRMEFNYGKEFEGEFDKLVRAAVQSVRRNRKRSSKAKRPDRDIKRVKTEGGASEDYDDDEHSHDHEDDDEGRSAFLSEIARVDPNDDVYHSNYNKTKHISVNDRAKETIDTMTRPRISTTGTRNSSSSNGIPTLPPLASLTMNETHVELPDASLAKRDIINKIERSKTCNETSHKKTSENLQFLGKSIISSCIGYIFEKSFENVNEGSIEYLRNKLNTEYYLAKFFRNLDPSTNNNQIINDEIAIISLYTLLGGCVKDFGFEEIMFPICEILYVSVLEEYPLIANNSTPFKASDYLKHGESSANSTIPMSTTTTNTTTTMGLSSLAEVAADVQHLHPPPTTTHSRNITPRPSPHGPVPLPGRTGAPTMIPLLHNESRSISPSLNHHHHDHPPNTSNPIQQYSESIPIGPRPIPATAGAPPVLNRKKRVFLRFLNQILEFSYGASNSATPRYFEIIENATNAFKLNTNYDSAHNMIYLRDYKTGQIIQTDYELERLFRGEDPIELEIFVQRPKAIPIYELTSTIVSSSNSGMTRSGTESPRIILPP</sequence>
<feature type="region of interest" description="Disordered" evidence="1">
    <location>
        <begin position="463"/>
        <end position="487"/>
    </location>
</feature>